<evidence type="ECO:0000259" key="2">
    <source>
        <dbReference type="Pfam" id="PF02374"/>
    </source>
</evidence>
<keyword evidence="5" id="KW-1185">Reference proteome</keyword>
<dbReference type="Pfam" id="PF02374">
    <property type="entry name" value="ArsA_ATPase"/>
    <property type="match status" value="1"/>
</dbReference>
<dbReference type="Gene3D" id="3.40.50.300">
    <property type="entry name" value="P-loop containing nucleotide triphosphate hydrolases"/>
    <property type="match status" value="1"/>
</dbReference>
<dbReference type="RefSeq" id="WP_311604778.1">
    <property type="nucleotide sequence ID" value="NZ_JAVREM010000116.1"/>
</dbReference>
<dbReference type="PANTHER" id="PTHR10803">
    <property type="entry name" value="ARSENICAL PUMP-DRIVING ATPASE ARSENITE-TRANSLOCATING ATPASE"/>
    <property type="match status" value="1"/>
</dbReference>
<evidence type="ECO:0000259" key="3">
    <source>
        <dbReference type="Pfam" id="PF17886"/>
    </source>
</evidence>
<reference evidence="5" key="1">
    <citation type="submission" date="2023-07" db="EMBL/GenBank/DDBJ databases">
        <title>30 novel species of actinomycetes from the DSMZ collection.</title>
        <authorList>
            <person name="Nouioui I."/>
        </authorList>
    </citation>
    <scope>NUCLEOTIDE SEQUENCE [LARGE SCALE GENOMIC DNA]</scope>
    <source>
        <strain evidence="5">DSM 44918</strain>
    </source>
</reference>
<protein>
    <submittedName>
        <fullName evidence="4">ArsA-related P-loop ATPase</fullName>
    </submittedName>
</protein>
<evidence type="ECO:0000256" key="1">
    <source>
        <dbReference type="ARBA" id="ARBA00011040"/>
    </source>
</evidence>
<dbReference type="EMBL" id="JAVREM010000116">
    <property type="protein sequence ID" value="MDT0323518.1"/>
    <property type="molecule type" value="Genomic_DNA"/>
</dbReference>
<dbReference type="PANTHER" id="PTHR10803:SF3">
    <property type="entry name" value="ATPASE GET3"/>
    <property type="match status" value="1"/>
</dbReference>
<dbReference type="Proteomes" id="UP001183420">
    <property type="component" value="Unassembled WGS sequence"/>
</dbReference>
<dbReference type="InterPro" id="IPR016300">
    <property type="entry name" value="ATPase_ArsA/GET3"/>
</dbReference>
<name>A0ABU2M2N8_9ACTN</name>
<dbReference type="InterPro" id="IPR040612">
    <property type="entry name" value="ArsA_HSP20-like"/>
</dbReference>
<feature type="domain" description="ArsA/GET3 Anion-transporting ATPase-like" evidence="2">
    <location>
        <begin position="9"/>
        <end position="277"/>
    </location>
</feature>
<gene>
    <name evidence="4" type="ORF">RNC47_34975</name>
</gene>
<comment type="similarity">
    <text evidence="1">Belongs to the arsA ATPase family.</text>
</comment>
<evidence type="ECO:0000313" key="5">
    <source>
        <dbReference type="Proteomes" id="UP001183420"/>
    </source>
</evidence>
<accession>A0ABU2M2N8</accession>
<comment type="caution">
    <text evidence="4">The sequence shown here is derived from an EMBL/GenBank/DDBJ whole genome shotgun (WGS) entry which is preliminary data.</text>
</comment>
<sequence>MTDEAPGARTLLVTGPGGDGTSTVAAATAVAAARAGRSTLLLSQEPADRLAALLGTAPPAWPEEPVEFADGPAVARVDAAGRFRAGVLAAQRHMRPALDALGAGVLDDDELTELPGAAPLALLHALRTAHAAGRWSLVVVDLPPVTEAIRALALPGQLRRYLRRLLPPERQTARALRPLVAQLLGVPLPAQSLYETADRWDGELAALQRLVEGPGTAVRLVLDPTERSAALGRAARAGLALHGVGVEALIANRLLPAGSGDPLLAGLAAGQRAVLDEFTRATRLAAPHPVPHLGRPVRPADLAELPLPPLGEPGDAGAAEPTVEDRLATDGLLVWHLPLPGATRDDLGLVRRGDELLVTTGPFRRALSLPAALRRCTVAGAAFTDAAELAVRFAPDPDRWPDRALAGVPRAG</sequence>
<dbReference type="InterPro" id="IPR027417">
    <property type="entry name" value="P-loop_NTPase"/>
</dbReference>
<dbReference type="SUPFAM" id="SSF52540">
    <property type="entry name" value="P-loop containing nucleoside triphosphate hydrolases"/>
    <property type="match status" value="1"/>
</dbReference>
<feature type="domain" description="ArsA HSP20-like" evidence="3">
    <location>
        <begin position="333"/>
        <end position="393"/>
    </location>
</feature>
<dbReference type="Gene3D" id="2.60.40.790">
    <property type="match status" value="1"/>
</dbReference>
<dbReference type="Pfam" id="PF17886">
    <property type="entry name" value="ArsA_HSP20"/>
    <property type="match status" value="1"/>
</dbReference>
<dbReference type="InterPro" id="IPR025723">
    <property type="entry name" value="ArsA/GET3_ATPase-like"/>
</dbReference>
<dbReference type="InterPro" id="IPR008978">
    <property type="entry name" value="HSP20-like_chaperone"/>
</dbReference>
<proteinExistence type="inferred from homology"/>
<evidence type="ECO:0000313" key="4">
    <source>
        <dbReference type="EMBL" id="MDT0323518.1"/>
    </source>
</evidence>
<organism evidence="4 5">
    <name type="scientific">Streptomyces millisiae</name>
    <dbReference type="NCBI Taxonomy" id="3075542"/>
    <lineage>
        <taxon>Bacteria</taxon>
        <taxon>Bacillati</taxon>
        <taxon>Actinomycetota</taxon>
        <taxon>Actinomycetes</taxon>
        <taxon>Kitasatosporales</taxon>
        <taxon>Streptomycetaceae</taxon>
        <taxon>Streptomyces</taxon>
    </lineage>
</organism>